<evidence type="ECO:0000313" key="4">
    <source>
        <dbReference type="Proteomes" id="UP000019402"/>
    </source>
</evidence>
<dbReference type="InterPro" id="IPR006015">
    <property type="entry name" value="Universal_stress_UspA"/>
</dbReference>
<dbReference type="PANTHER" id="PTHR46268:SF6">
    <property type="entry name" value="UNIVERSAL STRESS PROTEIN UP12"/>
    <property type="match status" value="1"/>
</dbReference>
<dbReference type="CDD" id="cd00293">
    <property type="entry name" value="USP-like"/>
    <property type="match status" value="2"/>
</dbReference>
<feature type="domain" description="UspA" evidence="2">
    <location>
        <begin position="149"/>
        <end position="275"/>
    </location>
</feature>
<organism evidence="3 4">
    <name type="scientific">Saccharicrinis fermentans DSM 9555 = JCM 21142</name>
    <dbReference type="NCBI Taxonomy" id="869213"/>
    <lineage>
        <taxon>Bacteria</taxon>
        <taxon>Pseudomonadati</taxon>
        <taxon>Bacteroidota</taxon>
        <taxon>Bacteroidia</taxon>
        <taxon>Marinilabiliales</taxon>
        <taxon>Marinilabiliaceae</taxon>
        <taxon>Saccharicrinis</taxon>
    </lineage>
</organism>
<name>W7YDM1_9BACT</name>
<dbReference type="EMBL" id="BAMD01000011">
    <property type="protein sequence ID" value="GAF02571.1"/>
    <property type="molecule type" value="Genomic_DNA"/>
</dbReference>
<protein>
    <submittedName>
        <fullName evidence="3">Universal stress protein UspE</fullName>
    </submittedName>
</protein>
<dbReference type="OrthoDB" id="9788959at2"/>
<dbReference type="SUPFAM" id="SSF52402">
    <property type="entry name" value="Adenine nucleotide alpha hydrolases-like"/>
    <property type="match status" value="2"/>
</dbReference>
<dbReference type="Proteomes" id="UP000019402">
    <property type="component" value="Unassembled WGS sequence"/>
</dbReference>
<dbReference type="InterPro" id="IPR014729">
    <property type="entry name" value="Rossmann-like_a/b/a_fold"/>
</dbReference>
<dbReference type="InterPro" id="IPR006016">
    <property type="entry name" value="UspA"/>
</dbReference>
<proteinExistence type="inferred from homology"/>
<dbReference type="eggNOG" id="COG0589">
    <property type="taxonomic scope" value="Bacteria"/>
</dbReference>
<feature type="domain" description="UspA" evidence="2">
    <location>
        <begin position="1"/>
        <end position="140"/>
    </location>
</feature>
<evidence type="ECO:0000259" key="2">
    <source>
        <dbReference type="Pfam" id="PF00582"/>
    </source>
</evidence>
<evidence type="ECO:0000256" key="1">
    <source>
        <dbReference type="ARBA" id="ARBA00008791"/>
    </source>
</evidence>
<evidence type="ECO:0000313" key="3">
    <source>
        <dbReference type="EMBL" id="GAF02571.1"/>
    </source>
</evidence>
<dbReference type="Gene3D" id="3.40.50.620">
    <property type="entry name" value="HUPs"/>
    <property type="match status" value="2"/>
</dbReference>
<gene>
    <name evidence="3" type="ORF">JCM21142_31209</name>
</gene>
<dbReference type="PRINTS" id="PR01438">
    <property type="entry name" value="UNVRSLSTRESS"/>
</dbReference>
<dbReference type="PANTHER" id="PTHR46268">
    <property type="entry name" value="STRESS RESPONSE PROTEIN NHAX"/>
    <property type="match status" value="1"/>
</dbReference>
<comment type="similarity">
    <text evidence="1">Belongs to the universal stress protein A family.</text>
</comment>
<dbReference type="Pfam" id="PF00582">
    <property type="entry name" value="Usp"/>
    <property type="match status" value="2"/>
</dbReference>
<sequence>MRRILVPIDFSENSFNALNYGIQIANKLNAELRIIHVRTQKQTQKYLRKNIDSLLTEDLEGWLDEIIIKHKPSYLVPGGSIDYKIREGNVFKEVSNQAKYDDTTIIVMGTHGASGFEDKYIGSNAYRLVSASEVPVLAIRPERTWRGINKIVLPISQRKSSRQKVPAVVGLAKLFDAQIYVVGVKEKGYSLANSRVKVFVKQTVKFIEKNTDIKVDSQLITEGKRADVLLKYASTIDADILATGMHHSGNPFENIIKPFVNQLINESDCPVLAVPTKEMLSLSSNY</sequence>
<keyword evidence="4" id="KW-1185">Reference proteome</keyword>
<dbReference type="RefSeq" id="WP_027472485.1">
    <property type="nucleotide sequence ID" value="NZ_BAMD01000011.1"/>
</dbReference>
<comment type="caution">
    <text evidence="3">The sequence shown here is derived from an EMBL/GenBank/DDBJ whole genome shotgun (WGS) entry which is preliminary data.</text>
</comment>
<reference evidence="3 4" key="1">
    <citation type="journal article" date="2014" name="Genome Announc.">
        <title>Draft Genome Sequence of Cytophaga fermentans JCM 21142T, a Facultative Anaerobe Isolated from Marine Mud.</title>
        <authorList>
            <person name="Starns D."/>
            <person name="Oshima K."/>
            <person name="Suda W."/>
            <person name="Iino T."/>
            <person name="Yuki M."/>
            <person name="Inoue J."/>
            <person name="Kitamura K."/>
            <person name="Iida T."/>
            <person name="Darby A."/>
            <person name="Hattori M."/>
            <person name="Ohkuma M."/>
        </authorList>
    </citation>
    <scope>NUCLEOTIDE SEQUENCE [LARGE SCALE GENOMIC DNA]</scope>
    <source>
        <strain evidence="3 4">JCM 21142</strain>
    </source>
</reference>
<dbReference type="AlphaFoldDB" id="W7YDM1"/>
<accession>W7YDM1</accession>
<dbReference type="STRING" id="869213.GCA_000517085_03002"/>